<dbReference type="EC" id="5.4.99.26" evidence="5"/>
<dbReference type="PROSITE" id="PS01129">
    <property type="entry name" value="PSI_RLU"/>
    <property type="match status" value="1"/>
</dbReference>
<evidence type="ECO:0000259" key="10">
    <source>
        <dbReference type="Pfam" id="PF00849"/>
    </source>
</evidence>
<accession>C8N8D0</accession>
<protein>
    <recommendedName>
        <fullName evidence="6">tRNA pseudouridine synthase C</fullName>
        <ecNumber evidence="5">5.4.99.26</ecNumber>
    </recommendedName>
    <alternativeName>
        <fullName evidence="8">tRNA pseudouridine(65) synthase</fullName>
    </alternativeName>
    <alternativeName>
        <fullName evidence="9">tRNA pseudouridylate synthase C</fullName>
    </alternativeName>
    <alternativeName>
        <fullName evidence="7">tRNA-uridine isomerase C</fullName>
    </alternativeName>
</protein>
<evidence type="ECO:0000256" key="2">
    <source>
        <dbReference type="ARBA" id="ARBA00023235"/>
    </source>
</evidence>
<dbReference type="InterPro" id="IPR020103">
    <property type="entry name" value="PsdUridine_synth_cat_dom_sf"/>
</dbReference>
<keyword evidence="12" id="KW-1185">Reference proteome</keyword>
<comment type="function">
    <text evidence="4">Responsible for synthesis of pseudouridine from uracil-65 in transfer RNAs.</text>
</comment>
<dbReference type="InterPro" id="IPR050188">
    <property type="entry name" value="RluA_PseudoU_synthase"/>
</dbReference>
<evidence type="ECO:0000256" key="7">
    <source>
        <dbReference type="ARBA" id="ARBA00041803"/>
    </source>
</evidence>
<evidence type="ECO:0000313" key="12">
    <source>
        <dbReference type="Proteomes" id="UP000004870"/>
    </source>
</evidence>
<dbReference type="SUPFAM" id="SSF55120">
    <property type="entry name" value="Pseudouridine synthase"/>
    <property type="match status" value="1"/>
</dbReference>
<evidence type="ECO:0000256" key="8">
    <source>
        <dbReference type="ARBA" id="ARBA00041975"/>
    </source>
</evidence>
<proteinExistence type="predicted"/>
<dbReference type="PANTHER" id="PTHR21600:SF56">
    <property type="entry name" value="TRNA PSEUDOURIDINE SYNTHASE C"/>
    <property type="match status" value="1"/>
</dbReference>
<keyword evidence="2 11" id="KW-0413">Isomerase</keyword>
<dbReference type="GO" id="GO:0008033">
    <property type="term" value="P:tRNA processing"/>
    <property type="evidence" value="ECO:0007669"/>
    <property type="project" value="UniProtKB-KW"/>
</dbReference>
<comment type="catalytic activity">
    <reaction evidence="3">
        <text>uridine(65) in tRNA = pseudouridine(65) in tRNA</text>
        <dbReference type="Rhea" id="RHEA:42536"/>
        <dbReference type="Rhea" id="RHEA-COMP:10103"/>
        <dbReference type="Rhea" id="RHEA-COMP:10104"/>
        <dbReference type="ChEBI" id="CHEBI:65314"/>
        <dbReference type="ChEBI" id="CHEBI:65315"/>
        <dbReference type="EC" id="5.4.99.26"/>
    </reaction>
</comment>
<dbReference type="HOGENOM" id="CLU_016902_11_4_6"/>
<dbReference type="RefSeq" id="WP_004140144.1">
    <property type="nucleotide sequence ID" value="NZ_GG694025.1"/>
</dbReference>
<dbReference type="PANTHER" id="PTHR21600">
    <property type="entry name" value="MITOCHONDRIAL RNA PSEUDOURIDINE SYNTHASE"/>
    <property type="match status" value="1"/>
</dbReference>
<dbReference type="OrthoDB" id="9807829at2"/>
<evidence type="ECO:0000256" key="9">
    <source>
        <dbReference type="ARBA" id="ARBA00043049"/>
    </source>
</evidence>
<dbReference type="GeneID" id="84789772"/>
<organism evidence="11 12">
    <name type="scientific">Cardiobacterium hominis (strain ATCC 15826 / DSM 8339 / NCTC 10426 / 6573)</name>
    <dbReference type="NCBI Taxonomy" id="638300"/>
    <lineage>
        <taxon>Bacteria</taxon>
        <taxon>Pseudomonadati</taxon>
        <taxon>Pseudomonadota</taxon>
        <taxon>Gammaproteobacteria</taxon>
        <taxon>Cardiobacteriales</taxon>
        <taxon>Cardiobacteriaceae</taxon>
        <taxon>Cardiobacterium</taxon>
    </lineage>
</organism>
<dbReference type="Gene3D" id="3.30.2350.10">
    <property type="entry name" value="Pseudouridine synthase"/>
    <property type="match status" value="1"/>
</dbReference>
<evidence type="ECO:0000313" key="11">
    <source>
        <dbReference type="EMBL" id="EEV89083.1"/>
    </source>
</evidence>
<comment type="caution">
    <text evidence="11">The sequence shown here is derived from an EMBL/GenBank/DDBJ whole genome shotgun (WGS) entry which is preliminary data.</text>
</comment>
<dbReference type="GO" id="GO:0003723">
    <property type="term" value="F:RNA binding"/>
    <property type="evidence" value="ECO:0007669"/>
    <property type="project" value="InterPro"/>
</dbReference>
<keyword evidence="1" id="KW-0819">tRNA processing</keyword>
<feature type="domain" description="Pseudouridine synthase RsuA/RluA-like" evidence="10">
    <location>
        <begin position="12"/>
        <end position="173"/>
    </location>
</feature>
<sequence>MTTLPILYRDAHLIAVNKPAGLLVHRSPLERYADETVLQILQEQTGLKGYPAHRLDRPTSGVLLLALDPTTARLLGELIAQQRLEKTYHAIVRGWLAETGEIDYPLAYLPDKMADRNRQREKPPQEALTRYRCLARSELPFASDGKHPTSRYSLAELRPLQGRKHQLRRHLKHIFHPIIGDTTHGDNRQNRVLGERYGALRLMLHASRLQLPHPHTGAPLDLRAPFDAHWAQLAAALTLNINPP</sequence>
<reference evidence="11 12" key="1">
    <citation type="submission" date="2009-08" db="EMBL/GenBank/DDBJ databases">
        <authorList>
            <person name="Qin X."/>
            <person name="Bachman B."/>
            <person name="Battles P."/>
            <person name="Bell A."/>
            <person name="Bess C."/>
            <person name="Bickham C."/>
            <person name="Chaboub L."/>
            <person name="Chen D."/>
            <person name="Coyle M."/>
            <person name="Deiros D.R."/>
            <person name="Dinh H."/>
            <person name="Forbes L."/>
            <person name="Fowler G."/>
            <person name="Francisco L."/>
            <person name="Fu Q."/>
            <person name="Gubbala S."/>
            <person name="Hale W."/>
            <person name="Han Y."/>
            <person name="Hemphill L."/>
            <person name="Highlander S.K."/>
            <person name="Hirani K."/>
            <person name="Hogues M."/>
            <person name="Jackson L."/>
            <person name="Jakkamsetti A."/>
            <person name="Javaid M."/>
            <person name="Jiang H."/>
            <person name="Korchina V."/>
            <person name="Kovar C."/>
            <person name="Lara F."/>
            <person name="Lee S."/>
            <person name="Mata R."/>
            <person name="Mathew T."/>
            <person name="Moen C."/>
            <person name="Morales K."/>
            <person name="Munidasa M."/>
            <person name="Nazareth L."/>
            <person name="Ngo R."/>
            <person name="Nguyen L."/>
            <person name="Okwuonu G."/>
            <person name="Ongeri F."/>
            <person name="Patil S."/>
            <person name="Petrosino J."/>
            <person name="Pham C."/>
            <person name="Pham P."/>
            <person name="Pu L.-L."/>
            <person name="Puazo M."/>
            <person name="Raj R."/>
            <person name="Reid J."/>
            <person name="Rouhana J."/>
            <person name="Saada N."/>
            <person name="Shang Y."/>
            <person name="Simmons D."/>
            <person name="Thornton R."/>
            <person name="Warren J."/>
            <person name="Weissenberger G."/>
            <person name="Zhang J."/>
            <person name="Zhang L."/>
            <person name="Zhou C."/>
            <person name="Zhu D."/>
            <person name="Muzny D."/>
            <person name="Worley K."/>
            <person name="Gibbs R."/>
        </authorList>
    </citation>
    <scope>NUCLEOTIDE SEQUENCE [LARGE SCALE GENOMIC DNA]</scope>
    <source>
        <strain evidence="12">ATCC 15826 / DSM 8339 / NCTC 10426 / 6573</strain>
    </source>
</reference>
<evidence type="ECO:0000256" key="3">
    <source>
        <dbReference type="ARBA" id="ARBA00036607"/>
    </source>
</evidence>
<dbReference type="Pfam" id="PF00849">
    <property type="entry name" value="PseudoU_synth_2"/>
    <property type="match status" value="1"/>
</dbReference>
<evidence type="ECO:0000256" key="4">
    <source>
        <dbReference type="ARBA" id="ARBA00037670"/>
    </source>
</evidence>
<dbReference type="EMBL" id="ACKY01000034">
    <property type="protein sequence ID" value="EEV89083.1"/>
    <property type="molecule type" value="Genomic_DNA"/>
</dbReference>
<evidence type="ECO:0000256" key="5">
    <source>
        <dbReference type="ARBA" id="ARBA00038943"/>
    </source>
</evidence>
<name>C8N8D0_CARH6</name>
<gene>
    <name evidence="11" type="primary">truC</name>
    <name evidence="11" type="ORF">HMPREF0198_0757</name>
</gene>
<dbReference type="GO" id="GO:0000455">
    <property type="term" value="P:enzyme-directed rRNA pseudouridine synthesis"/>
    <property type="evidence" value="ECO:0007669"/>
    <property type="project" value="TreeGrafter"/>
</dbReference>
<dbReference type="InterPro" id="IPR006145">
    <property type="entry name" value="PsdUridine_synth_RsuA/RluA"/>
</dbReference>
<dbReference type="GO" id="GO:0160149">
    <property type="term" value="F:tRNA pseudouridine(65) synthase activity"/>
    <property type="evidence" value="ECO:0007669"/>
    <property type="project" value="UniProtKB-EC"/>
</dbReference>
<evidence type="ECO:0000256" key="1">
    <source>
        <dbReference type="ARBA" id="ARBA00022694"/>
    </source>
</evidence>
<dbReference type="STRING" id="2718.CHUV0807_0714"/>
<dbReference type="InterPro" id="IPR006224">
    <property type="entry name" value="PsdUridine_synth_RluA-like_CS"/>
</dbReference>
<dbReference type="Proteomes" id="UP000004870">
    <property type="component" value="Unassembled WGS sequence"/>
</dbReference>
<dbReference type="AlphaFoldDB" id="C8N8D0"/>
<evidence type="ECO:0000256" key="6">
    <source>
        <dbReference type="ARBA" id="ARBA00040675"/>
    </source>
</evidence>